<keyword evidence="4" id="KW-1185">Reference proteome</keyword>
<dbReference type="Proteomes" id="UP001244011">
    <property type="component" value="Unassembled WGS sequence"/>
</dbReference>
<keyword evidence="2" id="KW-1133">Transmembrane helix</keyword>
<feature type="transmembrane region" description="Helical" evidence="2">
    <location>
        <begin position="180"/>
        <end position="201"/>
    </location>
</feature>
<dbReference type="EMBL" id="MU839012">
    <property type="protein sequence ID" value="KAK1766168.1"/>
    <property type="molecule type" value="Genomic_DNA"/>
</dbReference>
<dbReference type="AlphaFoldDB" id="A0AAJ0FK90"/>
<organism evidence="3 4">
    <name type="scientific">Phialemonium atrogriseum</name>
    <dbReference type="NCBI Taxonomy" id="1093897"/>
    <lineage>
        <taxon>Eukaryota</taxon>
        <taxon>Fungi</taxon>
        <taxon>Dikarya</taxon>
        <taxon>Ascomycota</taxon>
        <taxon>Pezizomycotina</taxon>
        <taxon>Sordariomycetes</taxon>
        <taxon>Sordariomycetidae</taxon>
        <taxon>Cephalothecales</taxon>
        <taxon>Cephalothecaceae</taxon>
        <taxon>Phialemonium</taxon>
    </lineage>
</organism>
<feature type="region of interest" description="Disordered" evidence="1">
    <location>
        <begin position="220"/>
        <end position="243"/>
    </location>
</feature>
<evidence type="ECO:0000256" key="1">
    <source>
        <dbReference type="SAM" id="MobiDB-lite"/>
    </source>
</evidence>
<comment type="caution">
    <text evidence="3">The sequence shown here is derived from an EMBL/GenBank/DDBJ whole genome shotgun (WGS) entry which is preliminary data.</text>
</comment>
<keyword evidence="2" id="KW-0472">Membrane</keyword>
<proteinExistence type="predicted"/>
<name>A0AAJ0FK90_9PEZI</name>
<sequence>MFPQRNAAVISLSCPASNFTACGHGLPLNFCCPDTTHCLPLAANTTALCCPKGFSCDEIFPITCEIQLQNATADPEAPVFTTALGASLPTCGQDGDGVDTCCPLGYECETSGGTTRCALNEDQTVYTSLISTSSSAKPTPISITVSSFTDAPTSATPTPTTADINPVASAASGGSGNRGIIAGSVVAGTASVIGLLVFVWIKRGKLKSFFDKRRSTPSLPRQIYHPPPTAPGSVGSTAPIWPGNIEAQKWGPEPKESKEMTYLDRSSVAGGKTAAAYPPFLETLSPVELPATPLSYATWEDQDIYRAATISRPPPTFVPLSNFASTRPGDSNGRPGFF</sequence>
<dbReference type="RefSeq" id="XP_060282381.1">
    <property type="nucleotide sequence ID" value="XM_060421920.1"/>
</dbReference>
<gene>
    <name evidence="3" type="ORF">QBC33DRAFT_110690</name>
</gene>
<keyword evidence="2" id="KW-0812">Transmembrane</keyword>
<dbReference type="GeneID" id="85305107"/>
<evidence type="ECO:0000313" key="3">
    <source>
        <dbReference type="EMBL" id="KAK1766168.1"/>
    </source>
</evidence>
<protein>
    <submittedName>
        <fullName evidence="3">Uncharacterized protein</fullName>
    </submittedName>
</protein>
<reference evidence="3" key="1">
    <citation type="submission" date="2023-06" db="EMBL/GenBank/DDBJ databases">
        <title>Genome-scale phylogeny and comparative genomics of the fungal order Sordariales.</title>
        <authorList>
            <consortium name="Lawrence Berkeley National Laboratory"/>
            <person name="Hensen N."/>
            <person name="Bonometti L."/>
            <person name="Westerberg I."/>
            <person name="Brannstrom I.O."/>
            <person name="Guillou S."/>
            <person name="Cros-Aarteil S."/>
            <person name="Calhoun S."/>
            <person name="Haridas S."/>
            <person name="Kuo A."/>
            <person name="Mondo S."/>
            <person name="Pangilinan J."/>
            <person name="Riley R."/>
            <person name="Labutti K."/>
            <person name="Andreopoulos B."/>
            <person name="Lipzen A."/>
            <person name="Chen C."/>
            <person name="Yanf M."/>
            <person name="Daum C."/>
            <person name="Ng V."/>
            <person name="Clum A."/>
            <person name="Steindorff A."/>
            <person name="Ohm R."/>
            <person name="Martin F."/>
            <person name="Silar P."/>
            <person name="Natvig D."/>
            <person name="Lalanne C."/>
            <person name="Gautier V."/>
            <person name="Ament-Velasquez S.L."/>
            <person name="Kruys A."/>
            <person name="Hutchinson M.I."/>
            <person name="Powell A.J."/>
            <person name="Barry K."/>
            <person name="Miller A.N."/>
            <person name="Grigoriev I.V."/>
            <person name="Debuchy R."/>
            <person name="Gladieux P."/>
            <person name="Thoren M.H."/>
            <person name="Johannesson H."/>
        </authorList>
    </citation>
    <scope>NUCLEOTIDE SEQUENCE</scope>
    <source>
        <strain evidence="3">8032-3</strain>
    </source>
</reference>
<evidence type="ECO:0000313" key="4">
    <source>
        <dbReference type="Proteomes" id="UP001244011"/>
    </source>
</evidence>
<accession>A0AAJ0FK90</accession>
<feature type="region of interest" description="Disordered" evidence="1">
    <location>
        <begin position="319"/>
        <end position="338"/>
    </location>
</feature>
<evidence type="ECO:0000256" key="2">
    <source>
        <dbReference type="SAM" id="Phobius"/>
    </source>
</evidence>